<accession>A0A948TGS4</accession>
<dbReference type="PANTHER" id="PTHR38035:SF1">
    <property type="entry name" value="ANCILLARY SECYEG TRANSLOCON SUBUNIT"/>
    <property type="match status" value="1"/>
</dbReference>
<comment type="similarity">
    <text evidence="7">Belongs to the YfgM family.</text>
</comment>
<evidence type="ECO:0000256" key="7">
    <source>
        <dbReference type="ARBA" id="ARBA00024197"/>
    </source>
</evidence>
<evidence type="ECO:0000256" key="8">
    <source>
        <dbReference type="ARBA" id="ARBA00024235"/>
    </source>
</evidence>
<keyword evidence="5" id="KW-0472">Membrane</keyword>
<keyword evidence="6" id="KW-0143">Chaperone</keyword>
<comment type="subcellular location">
    <subcellularLocation>
        <location evidence="1">Cell membrane</location>
        <topology evidence="1">Single-pass type II membrane protein</topology>
    </subcellularLocation>
</comment>
<dbReference type="InterPro" id="IPR026039">
    <property type="entry name" value="YfgM"/>
</dbReference>
<proteinExistence type="inferred from homology"/>
<protein>
    <recommendedName>
        <fullName evidence="8">Ancillary SecYEG translocon subunit</fullName>
    </recommendedName>
</protein>
<dbReference type="InterPro" id="IPR018704">
    <property type="entry name" value="SecYEG/CpoB_TPR"/>
</dbReference>
<dbReference type="InterPro" id="IPR011990">
    <property type="entry name" value="TPR-like_helical_dom_sf"/>
</dbReference>
<name>A0A948TGS4_9GAMM</name>
<evidence type="ECO:0000313" key="10">
    <source>
        <dbReference type="EMBL" id="MBU3844624.1"/>
    </source>
</evidence>
<evidence type="ECO:0000256" key="6">
    <source>
        <dbReference type="ARBA" id="ARBA00023186"/>
    </source>
</evidence>
<evidence type="ECO:0000256" key="1">
    <source>
        <dbReference type="ARBA" id="ARBA00004401"/>
    </source>
</evidence>
<gene>
    <name evidence="10" type="ORF">H9847_07135</name>
</gene>
<dbReference type="AlphaFoldDB" id="A0A948TGS4"/>
<evidence type="ECO:0000259" key="9">
    <source>
        <dbReference type="Pfam" id="PF09976"/>
    </source>
</evidence>
<reference evidence="10" key="2">
    <citation type="submission" date="2021-04" db="EMBL/GenBank/DDBJ databases">
        <authorList>
            <person name="Gilroy R."/>
        </authorList>
    </citation>
    <scope>NUCLEOTIDE SEQUENCE</scope>
    <source>
        <strain evidence="10">378</strain>
    </source>
</reference>
<reference evidence="10" key="1">
    <citation type="journal article" date="2021" name="PeerJ">
        <title>Extensive microbial diversity within the chicken gut microbiome revealed by metagenomics and culture.</title>
        <authorList>
            <person name="Gilroy R."/>
            <person name="Ravi A."/>
            <person name="Getino M."/>
            <person name="Pursley I."/>
            <person name="Horton D.L."/>
            <person name="Alikhan N.F."/>
            <person name="Baker D."/>
            <person name="Gharbi K."/>
            <person name="Hall N."/>
            <person name="Watson M."/>
            <person name="Adriaenssens E.M."/>
            <person name="Foster-Nyarko E."/>
            <person name="Jarju S."/>
            <person name="Secka A."/>
            <person name="Antonio M."/>
            <person name="Oren A."/>
            <person name="Chaudhuri R.R."/>
            <person name="La Ragione R."/>
            <person name="Hildebrand F."/>
            <person name="Pallen M.J."/>
        </authorList>
    </citation>
    <scope>NUCLEOTIDE SEQUENCE</scope>
    <source>
        <strain evidence="10">378</strain>
    </source>
</reference>
<evidence type="ECO:0000256" key="5">
    <source>
        <dbReference type="ARBA" id="ARBA00023136"/>
    </source>
</evidence>
<dbReference type="PANTHER" id="PTHR38035">
    <property type="entry name" value="UPF0070 PROTEIN YFGM"/>
    <property type="match status" value="1"/>
</dbReference>
<evidence type="ECO:0000313" key="11">
    <source>
        <dbReference type="Proteomes" id="UP000733611"/>
    </source>
</evidence>
<dbReference type="GO" id="GO:0044877">
    <property type="term" value="F:protein-containing complex binding"/>
    <property type="evidence" value="ECO:0007669"/>
    <property type="project" value="InterPro"/>
</dbReference>
<dbReference type="SUPFAM" id="SSF48452">
    <property type="entry name" value="TPR-like"/>
    <property type="match status" value="1"/>
</dbReference>
<comment type="caution">
    <text evidence="10">The sequence shown here is derived from an EMBL/GenBank/DDBJ whole genome shotgun (WGS) entry which is preliminary data.</text>
</comment>
<keyword evidence="3" id="KW-0812">Transmembrane</keyword>
<dbReference type="GO" id="GO:0005886">
    <property type="term" value="C:plasma membrane"/>
    <property type="evidence" value="ECO:0007669"/>
    <property type="project" value="UniProtKB-SubCell"/>
</dbReference>
<dbReference type="Proteomes" id="UP000733611">
    <property type="component" value="Unassembled WGS sequence"/>
</dbReference>
<feature type="domain" description="Ancillary SecYEG translocon subunit/Cell division coordinator CpoB TPR" evidence="9">
    <location>
        <begin position="15"/>
        <end position="205"/>
    </location>
</feature>
<evidence type="ECO:0000256" key="2">
    <source>
        <dbReference type="ARBA" id="ARBA00022475"/>
    </source>
</evidence>
<organism evidence="10 11">
    <name type="scientific">Candidatus Anaerobiospirillum pullicola</name>
    <dbReference type="NCBI Taxonomy" id="2838451"/>
    <lineage>
        <taxon>Bacteria</taxon>
        <taxon>Pseudomonadati</taxon>
        <taxon>Pseudomonadota</taxon>
        <taxon>Gammaproteobacteria</taxon>
        <taxon>Aeromonadales</taxon>
        <taxon>Succinivibrionaceae</taxon>
        <taxon>Anaerobiospirillum</taxon>
    </lineage>
</organism>
<evidence type="ECO:0000256" key="3">
    <source>
        <dbReference type="ARBA" id="ARBA00022692"/>
    </source>
</evidence>
<evidence type="ECO:0000256" key="4">
    <source>
        <dbReference type="ARBA" id="ARBA00022989"/>
    </source>
</evidence>
<sequence>MDILTDEHEREEAVRKWWHEHWKPIALGIAIALLGLVAVRQYQAYELEQKQATALEVYQLQNQMASRGTAIFPEAQKFLDEHDDVYGAILALDMANVVLQANNYSEAERYIDFAQQHGGELIAPQTAIVKARLQAQNAQYDAALQTLDGIKSDSYKAEILEVRGDIFMARNQTEEAHDAYKQAIDILYAAKLQISPMLQMKFDNVIQAGDTPAFQLMAEQAQDAATALKQADAEVSAAAEG</sequence>
<keyword evidence="2" id="KW-1003">Cell membrane</keyword>
<dbReference type="EMBL" id="JAHLFE010000144">
    <property type="protein sequence ID" value="MBU3844624.1"/>
    <property type="molecule type" value="Genomic_DNA"/>
</dbReference>
<keyword evidence="4" id="KW-1133">Transmembrane helix</keyword>
<dbReference type="Gene3D" id="1.25.40.10">
    <property type="entry name" value="Tetratricopeptide repeat domain"/>
    <property type="match status" value="1"/>
</dbReference>
<dbReference type="Pfam" id="PF09976">
    <property type="entry name" value="TPR_21"/>
    <property type="match status" value="1"/>
</dbReference>